<dbReference type="EMBL" id="JARJCW010000016">
    <property type="protein sequence ID" value="KAJ7216032.1"/>
    <property type="molecule type" value="Genomic_DNA"/>
</dbReference>
<comment type="caution">
    <text evidence="1">The sequence shown here is derived from an EMBL/GenBank/DDBJ whole genome shotgun (WGS) entry which is preliminary data.</text>
</comment>
<name>A0AAD6YJN5_9AGAR</name>
<keyword evidence="2" id="KW-1185">Reference proteome</keyword>
<dbReference type="AlphaFoldDB" id="A0AAD6YJN5"/>
<proteinExistence type="predicted"/>
<reference evidence="1" key="1">
    <citation type="submission" date="2023-03" db="EMBL/GenBank/DDBJ databases">
        <title>Massive genome expansion in bonnet fungi (Mycena s.s.) driven by repeated elements and novel gene families across ecological guilds.</title>
        <authorList>
            <consortium name="Lawrence Berkeley National Laboratory"/>
            <person name="Harder C.B."/>
            <person name="Miyauchi S."/>
            <person name="Viragh M."/>
            <person name="Kuo A."/>
            <person name="Thoen E."/>
            <person name="Andreopoulos B."/>
            <person name="Lu D."/>
            <person name="Skrede I."/>
            <person name="Drula E."/>
            <person name="Henrissat B."/>
            <person name="Morin E."/>
            <person name="Kohler A."/>
            <person name="Barry K."/>
            <person name="LaButti K."/>
            <person name="Morin E."/>
            <person name="Salamov A."/>
            <person name="Lipzen A."/>
            <person name="Mereny Z."/>
            <person name="Hegedus B."/>
            <person name="Baldrian P."/>
            <person name="Stursova M."/>
            <person name="Weitz H."/>
            <person name="Taylor A."/>
            <person name="Grigoriev I.V."/>
            <person name="Nagy L.G."/>
            <person name="Martin F."/>
            <person name="Kauserud H."/>
        </authorList>
    </citation>
    <scope>NUCLEOTIDE SEQUENCE</scope>
    <source>
        <strain evidence="1">9144</strain>
    </source>
</reference>
<dbReference type="SUPFAM" id="SSF52047">
    <property type="entry name" value="RNI-like"/>
    <property type="match status" value="1"/>
</dbReference>
<evidence type="ECO:0008006" key="3">
    <source>
        <dbReference type="Google" id="ProtNLM"/>
    </source>
</evidence>
<organism evidence="1 2">
    <name type="scientific">Mycena pura</name>
    <dbReference type="NCBI Taxonomy" id="153505"/>
    <lineage>
        <taxon>Eukaryota</taxon>
        <taxon>Fungi</taxon>
        <taxon>Dikarya</taxon>
        <taxon>Basidiomycota</taxon>
        <taxon>Agaricomycotina</taxon>
        <taxon>Agaricomycetes</taxon>
        <taxon>Agaricomycetidae</taxon>
        <taxon>Agaricales</taxon>
        <taxon>Marasmiineae</taxon>
        <taxon>Mycenaceae</taxon>
        <taxon>Mycena</taxon>
    </lineage>
</organism>
<evidence type="ECO:0000313" key="1">
    <source>
        <dbReference type="EMBL" id="KAJ7216032.1"/>
    </source>
</evidence>
<sequence length="538" mass="59793">MTHACHESECPHCTGQRAAQHYLVTCRLHFLTGTITISGTQVAPRTISLLFPAQTFCAYPWNDMHTALGIIELLQRIFLYSLPPDKNAKPSLRRAPLNLTHVSAKWRVVALATPELWRNLCLEFPAFSGYAAVLIDEWLARGRDRPLGLALRCTDNSVTDHLFPASTLPSDIPLVLARYLPSCSKLELDMRAHDLSLCYRAIMGRLPNLETIKIKFSDARKLVVDDIPAIPVSLAAATTLRTVIIPDMPRAAAADALDFVPPSTVTLELGVIEPETTFAQLKPVFERCPCLLHLTFNNNFGGSDFGDITCSQLQSLAIRGQAGVELLNQFTLPGLKNLSVIVWYNIYVPSFTSFVTRSTLGFNLRRLTLYTECFSGSSQALTDILIAVPGLTCFWFFAWGPDTDLSREWYAVLARPELVPSLRDLRITEHALQMPTALFHRVLEARPGLQVAELQVKTPAAYALDEQRPEDTLPPEIAAERFDYLSKGGMHVRLKSAVGIQSWPNDVEWDTEGIFCTSTCPKACRRAAVLILECLDDA</sequence>
<dbReference type="InterPro" id="IPR032675">
    <property type="entry name" value="LRR_dom_sf"/>
</dbReference>
<dbReference type="Gene3D" id="3.80.10.10">
    <property type="entry name" value="Ribonuclease Inhibitor"/>
    <property type="match status" value="1"/>
</dbReference>
<protein>
    <recommendedName>
        <fullName evidence="3">F-box domain-containing protein</fullName>
    </recommendedName>
</protein>
<evidence type="ECO:0000313" key="2">
    <source>
        <dbReference type="Proteomes" id="UP001219525"/>
    </source>
</evidence>
<accession>A0AAD6YJN5</accession>
<dbReference type="Proteomes" id="UP001219525">
    <property type="component" value="Unassembled WGS sequence"/>
</dbReference>
<gene>
    <name evidence="1" type="ORF">GGX14DRAFT_607194</name>
</gene>